<evidence type="ECO:0000313" key="2">
    <source>
        <dbReference type="Proteomes" id="UP001374584"/>
    </source>
</evidence>
<organism evidence="1 2">
    <name type="scientific">Phaseolus coccineus</name>
    <name type="common">Scarlet runner bean</name>
    <name type="synonym">Phaseolus multiflorus</name>
    <dbReference type="NCBI Taxonomy" id="3886"/>
    <lineage>
        <taxon>Eukaryota</taxon>
        <taxon>Viridiplantae</taxon>
        <taxon>Streptophyta</taxon>
        <taxon>Embryophyta</taxon>
        <taxon>Tracheophyta</taxon>
        <taxon>Spermatophyta</taxon>
        <taxon>Magnoliopsida</taxon>
        <taxon>eudicotyledons</taxon>
        <taxon>Gunneridae</taxon>
        <taxon>Pentapetalae</taxon>
        <taxon>rosids</taxon>
        <taxon>fabids</taxon>
        <taxon>Fabales</taxon>
        <taxon>Fabaceae</taxon>
        <taxon>Papilionoideae</taxon>
        <taxon>50 kb inversion clade</taxon>
        <taxon>NPAAA clade</taxon>
        <taxon>indigoferoid/millettioid clade</taxon>
        <taxon>Phaseoleae</taxon>
        <taxon>Phaseolus</taxon>
    </lineage>
</organism>
<protein>
    <submittedName>
        <fullName evidence="1">Uncharacterized protein</fullName>
    </submittedName>
</protein>
<dbReference type="EMBL" id="JAYMYR010000007">
    <property type="protein sequence ID" value="KAK7353580.1"/>
    <property type="molecule type" value="Genomic_DNA"/>
</dbReference>
<dbReference type="Proteomes" id="UP001374584">
    <property type="component" value="Unassembled WGS sequence"/>
</dbReference>
<dbReference type="AlphaFoldDB" id="A0AAN9MEV0"/>
<sequence>MYQLTNSFTGNIEGCYPIHPLLCFSTAIPRYQFLLGRRIYNFSFGKTFFGKMHTECIFVIFGNWKVTYLVMKFYIFN</sequence>
<reference evidence="1 2" key="1">
    <citation type="submission" date="2024-01" db="EMBL/GenBank/DDBJ databases">
        <title>The genomes of 5 underutilized Papilionoideae crops provide insights into root nodulation and disease resistanc.</title>
        <authorList>
            <person name="Jiang F."/>
        </authorList>
    </citation>
    <scope>NUCLEOTIDE SEQUENCE [LARGE SCALE GENOMIC DNA]</scope>
    <source>
        <strain evidence="1">JINMINGXINNONG_FW02</strain>
        <tissue evidence="1">Leaves</tissue>
    </source>
</reference>
<evidence type="ECO:0000313" key="1">
    <source>
        <dbReference type="EMBL" id="KAK7353580.1"/>
    </source>
</evidence>
<name>A0AAN9MEV0_PHACN</name>
<proteinExistence type="predicted"/>
<gene>
    <name evidence="1" type="ORF">VNO80_19030</name>
</gene>
<keyword evidence="2" id="KW-1185">Reference proteome</keyword>
<accession>A0AAN9MEV0</accession>
<comment type="caution">
    <text evidence="1">The sequence shown here is derived from an EMBL/GenBank/DDBJ whole genome shotgun (WGS) entry which is preliminary data.</text>
</comment>